<proteinExistence type="predicted"/>
<dbReference type="OrthoDB" id="306502at2"/>
<dbReference type="Proteomes" id="UP000310636">
    <property type="component" value="Unassembled WGS sequence"/>
</dbReference>
<gene>
    <name evidence="5" type="ORF">E6C55_18485</name>
</gene>
<dbReference type="PROSITE" id="PS50005">
    <property type="entry name" value="TPR"/>
    <property type="match status" value="2"/>
</dbReference>
<organism evidence="5 6">
    <name type="scientific">Cohnella fermenti</name>
    <dbReference type="NCBI Taxonomy" id="2565925"/>
    <lineage>
        <taxon>Bacteria</taxon>
        <taxon>Bacillati</taxon>
        <taxon>Bacillota</taxon>
        <taxon>Bacilli</taxon>
        <taxon>Bacillales</taxon>
        <taxon>Paenibacillaceae</taxon>
        <taxon>Cohnella</taxon>
    </lineage>
</organism>
<dbReference type="SMART" id="SM00028">
    <property type="entry name" value="TPR"/>
    <property type="match status" value="4"/>
</dbReference>
<comment type="caution">
    <text evidence="5">The sequence shown here is derived from an EMBL/GenBank/DDBJ whole genome shotgun (WGS) entry which is preliminary data.</text>
</comment>
<evidence type="ECO:0000313" key="5">
    <source>
        <dbReference type="EMBL" id="THF76527.1"/>
    </source>
</evidence>
<name>A0A4S4BQ38_9BACL</name>
<sequence length="681" mass="79087">MESYYSEKLTGGSYASAGFTYQDRCSLILLFLNMSNPNFVSLSVETLNDITLNYQDHEVLVQVKKQKINKNKFKKLLSEVEPDNEKQYLFVGTAIQEELENLLRKKKSLLNVMKSNRSATEIECAISDYKEELKKHNLDKFFDALMRSDYKCFPEELADTILYAYYSEWIQENKLTINQKEFMNHLKISVQELRSERGFLTKLKVLEDINKFKIESNLDIIVNTIFEKKLNAISDGLKILGEDKTSVLSSLEELIKEANDLLVDGEYREALRIYEVLSRKYKRAPIYERCAALNELLEEHLEVINYCDKLLEIENNHFDGHIMKGTAYGGMGELDSALDSFFSARKIKDSPELFYNIGVVYRQKKEYIKSRQFYKKCLEMDDTFYSAHLNISEFCSTYEAIKHLDRALELKSDLYQAYGRKGEVLRYIGLYDLAIKHFEKCLEYDQYNYQSLLGVSLCLMDEGRLEESTLYFTSYLKECLDVESKLKVGESHLIVDTIWHRTRYVVVTRIDYETYRIKSPENDIIIKLNDDGMIFASIVLESGSVKVVFGKKYSNKSSFINNISSIKKSIVNNSTDDIDGNDVTVLLEEREDRFCLKFIFGSTYSIFGFTDTKSVAVEVYERAFNILGYADIILSNSYDNETFVINNIRNIQFVRRELTPDLSYKVSESIIDQALGIEDKE</sequence>
<dbReference type="AlphaFoldDB" id="A0A4S4BQ38"/>
<dbReference type="RefSeq" id="WP_136371300.1">
    <property type="nucleotide sequence ID" value="NZ_SSOB01000024.1"/>
</dbReference>
<evidence type="ECO:0000313" key="6">
    <source>
        <dbReference type="Proteomes" id="UP000310636"/>
    </source>
</evidence>
<dbReference type="Gene3D" id="1.25.40.10">
    <property type="entry name" value="Tetratricopeptide repeat domain"/>
    <property type="match status" value="3"/>
</dbReference>
<keyword evidence="2 3" id="KW-0802">TPR repeat</keyword>
<keyword evidence="6" id="KW-1185">Reference proteome</keyword>
<feature type="repeat" description="TPR" evidence="3">
    <location>
        <begin position="415"/>
        <end position="448"/>
    </location>
</feature>
<evidence type="ECO:0000256" key="4">
    <source>
        <dbReference type="SAM" id="Coils"/>
    </source>
</evidence>
<protein>
    <recommendedName>
        <fullName evidence="7">Tetratricopeptide repeat protein</fullName>
    </recommendedName>
</protein>
<dbReference type="InterPro" id="IPR051685">
    <property type="entry name" value="Ycf3/AcsC/BcsC/TPR_MFPF"/>
</dbReference>
<keyword evidence="1" id="KW-0677">Repeat</keyword>
<feature type="repeat" description="TPR" evidence="3">
    <location>
        <begin position="351"/>
        <end position="384"/>
    </location>
</feature>
<dbReference type="PANTHER" id="PTHR44943">
    <property type="entry name" value="CELLULOSE SYNTHASE OPERON PROTEIN C"/>
    <property type="match status" value="1"/>
</dbReference>
<evidence type="ECO:0000256" key="3">
    <source>
        <dbReference type="PROSITE-ProRule" id="PRU00339"/>
    </source>
</evidence>
<keyword evidence="4" id="KW-0175">Coiled coil</keyword>
<dbReference type="Pfam" id="PF13181">
    <property type="entry name" value="TPR_8"/>
    <property type="match status" value="2"/>
</dbReference>
<dbReference type="EMBL" id="SSOB01000024">
    <property type="protein sequence ID" value="THF76527.1"/>
    <property type="molecule type" value="Genomic_DNA"/>
</dbReference>
<reference evidence="5 6" key="1">
    <citation type="submission" date="2019-04" db="EMBL/GenBank/DDBJ databases">
        <title>Cohnella sp. nov. isolated from preserved vegetables.</title>
        <authorList>
            <person name="Lin S.-Y."/>
            <person name="Hung M.-H."/>
            <person name="Young C.-C."/>
        </authorList>
    </citation>
    <scope>NUCLEOTIDE SEQUENCE [LARGE SCALE GENOMIC DNA]</scope>
    <source>
        <strain evidence="5 6">CC-MHH1044</strain>
    </source>
</reference>
<feature type="coiled-coil region" evidence="4">
    <location>
        <begin position="96"/>
        <end position="139"/>
    </location>
</feature>
<accession>A0A4S4BQ38</accession>
<dbReference type="SUPFAM" id="SSF48452">
    <property type="entry name" value="TPR-like"/>
    <property type="match status" value="2"/>
</dbReference>
<evidence type="ECO:0000256" key="2">
    <source>
        <dbReference type="ARBA" id="ARBA00022803"/>
    </source>
</evidence>
<dbReference type="InterPro" id="IPR019734">
    <property type="entry name" value="TPR_rpt"/>
</dbReference>
<dbReference type="PANTHER" id="PTHR44943:SF8">
    <property type="entry name" value="TPR REPEAT-CONTAINING PROTEIN MJ0263"/>
    <property type="match status" value="1"/>
</dbReference>
<evidence type="ECO:0008006" key="7">
    <source>
        <dbReference type="Google" id="ProtNLM"/>
    </source>
</evidence>
<dbReference type="InterPro" id="IPR011990">
    <property type="entry name" value="TPR-like_helical_dom_sf"/>
</dbReference>
<evidence type="ECO:0000256" key="1">
    <source>
        <dbReference type="ARBA" id="ARBA00022737"/>
    </source>
</evidence>